<keyword evidence="5 7" id="KW-1133">Transmembrane helix</keyword>
<proteinExistence type="inferred from homology"/>
<evidence type="ECO:0000256" key="3">
    <source>
        <dbReference type="ARBA" id="ARBA00022475"/>
    </source>
</evidence>
<feature type="domain" description="MgtC/SapB/SrpB/YhiD N-terminal" evidence="8">
    <location>
        <begin position="11"/>
        <end position="129"/>
    </location>
</feature>
<feature type="transmembrane region" description="Helical" evidence="7">
    <location>
        <begin position="114"/>
        <end position="132"/>
    </location>
</feature>
<feature type="transmembrane region" description="Helical" evidence="7">
    <location>
        <begin position="6"/>
        <end position="24"/>
    </location>
</feature>
<dbReference type="Pfam" id="PF02308">
    <property type="entry name" value="MgtC"/>
    <property type="match status" value="1"/>
</dbReference>
<evidence type="ECO:0000256" key="4">
    <source>
        <dbReference type="ARBA" id="ARBA00022692"/>
    </source>
</evidence>
<protein>
    <submittedName>
        <fullName evidence="9">MgtC/SapB family protein</fullName>
    </submittedName>
</protein>
<evidence type="ECO:0000313" key="9">
    <source>
        <dbReference type="EMBL" id="HIZ72992.1"/>
    </source>
</evidence>
<dbReference type="InterPro" id="IPR049177">
    <property type="entry name" value="MgtC_SapB_SrpB_YhiD_N"/>
</dbReference>
<dbReference type="PANTHER" id="PTHR33778">
    <property type="entry name" value="PROTEIN MGTC"/>
    <property type="match status" value="1"/>
</dbReference>
<comment type="subcellular location">
    <subcellularLocation>
        <location evidence="1">Cell membrane</location>
        <topology evidence="1">Multi-pass membrane protein</topology>
    </subcellularLocation>
</comment>
<feature type="transmembrane region" description="Helical" evidence="7">
    <location>
        <begin position="66"/>
        <end position="84"/>
    </location>
</feature>
<dbReference type="PANTHER" id="PTHR33778:SF1">
    <property type="entry name" value="MAGNESIUM TRANSPORTER YHID-RELATED"/>
    <property type="match status" value="1"/>
</dbReference>
<dbReference type="PRINTS" id="PR01837">
    <property type="entry name" value="MGTCSAPBPROT"/>
</dbReference>
<feature type="transmembrane region" description="Helical" evidence="7">
    <location>
        <begin position="36"/>
        <end position="54"/>
    </location>
</feature>
<evidence type="ECO:0000256" key="2">
    <source>
        <dbReference type="ARBA" id="ARBA00009298"/>
    </source>
</evidence>
<sequence>MLEELKYLISILVSVILGFAIGYERKLRFKEAGIRTHTIVCVGSALIMVVSKYGFGDSIEADASRVAAQIVSGIGFLGAGIIIYRKHEIHGLTTAAGVWATSGVGMAAGAGLYIVALGATIIIIAVQCLFHLNCRIFRTKKYFQIKICFVNGGEECGKVKELFQTDRFNRLIIERKGGETLYHATLNTDEEYSSAQLQEIMKNNPFIKSIERCEEG</sequence>
<keyword evidence="3" id="KW-1003">Cell membrane</keyword>
<reference evidence="9" key="2">
    <citation type="submission" date="2021-04" db="EMBL/GenBank/DDBJ databases">
        <authorList>
            <person name="Gilroy R."/>
        </authorList>
    </citation>
    <scope>NUCLEOTIDE SEQUENCE</scope>
    <source>
        <strain evidence="9">ChiW7-2402</strain>
    </source>
</reference>
<dbReference type="EMBL" id="DXBB01000074">
    <property type="protein sequence ID" value="HIZ72992.1"/>
    <property type="molecule type" value="Genomic_DNA"/>
</dbReference>
<evidence type="ECO:0000259" key="8">
    <source>
        <dbReference type="Pfam" id="PF02308"/>
    </source>
</evidence>
<accession>A0A9D2G5V2</accession>
<evidence type="ECO:0000256" key="6">
    <source>
        <dbReference type="ARBA" id="ARBA00023136"/>
    </source>
</evidence>
<dbReference type="InterPro" id="IPR003416">
    <property type="entry name" value="MgtC/SapB/SrpB/YhiD_fam"/>
</dbReference>
<dbReference type="Proteomes" id="UP000824102">
    <property type="component" value="Unassembled WGS sequence"/>
</dbReference>
<dbReference type="AlphaFoldDB" id="A0A9D2G5V2"/>
<evidence type="ECO:0000313" key="10">
    <source>
        <dbReference type="Proteomes" id="UP000824102"/>
    </source>
</evidence>
<name>A0A9D2G5V2_9FIRM</name>
<dbReference type="GO" id="GO:0005886">
    <property type="term" value="C:plasma membrane"/>
    <property type="evidence" value="ECO:0007669"/>
    <property type="project" value="UniProtKB-SubCell"/>
</dbReference>
<comment type="similarity">
    <text evidence="2">Belongs to the MgtC/SapB family.</text>
</comment>
<keyword evidence="4 7" id="KW-0812">Transmembrane</keyword>
<keyword evidence="6 7" id="KW-0472">Membrane</keyword>
<evidence type="ECO:0000256" key="7">
    <source>
        <dbReference type="SAM" id="Phobius"/>
    </source>
</evidence>
<reference evidence="9" key="1">
    <citation type="journal article" date="2021" name="PeerJ">
        <title>Extensive microbial diversity within the chicken gut microbiome revealed by metagenomics and culture.</title>
        <authorList>
            <person name="Gilroy R."/>
            <person name="Ravi A."/>
            <person name="Getino M."/>
            <person name="Pursley I."/>
            <person name="Horton D.L."/>
            <person name="Alikhan N.F."/>
            <person name="Baker D."/>
            <person name="Gharbi K."/>
            <person name="Hall N."/>
            <person name="Watson M."/>
            <person name="Adriaenssens E.M."/>
            <person name="Foster-Nyarko E."/>
            <person name="Jarju S."/>
            <person name="Secka A."/>
            <person name="Antonio M."/>
            <person name="Oren A."/>
            <person name="Chaudhuri R.R."/>
            <person name="La Ragione R."/>
            <person name="Hildebrand F."/>
            <person name="Pallen M.J."/>
        </authorList>
    </citation>
    <scope>NUCLEOTIDE SEQUENCE</scope>
    <source>
        <strain evidence="9">ChiW7-2402</strain>
    </source>
</reference>
<organism evidence="9 10">
    <name type="scientific">Candidatus Gallimonas intestinavium</name>
    <dbReference type="NCBI Taxonomy" id="2838603"/>
    <lineage>
        <taxon>Bacteria</taxon>
        <taxon>Bacillati</taxon>
        <taxon>Bacillota</taxon>
        <taxon>Clostridia</taxon>
        <taxon>Candidatus Gallimonas</taxon>
    </lineage>
</organism>
<evidence type="ECO:0000256" key="1">
    <source>
        <dbReference type="ARBA" id="ARBA00004651"/>
    </source>
</evidence>
<evidence type="ECO:0000256" key="5">
    <source>
        <dbReference type="ARBA" id="ARBA00022989"/>
    </source>
</evidence>
<comment type="caution">
    <text evidence="9">The sequence shown here is derived from an EMBL/GenBank/DDBJ whole genome shotgun (WGS) entry which is preliminary data.</text>
</comment>
<gene>
    <name evidence="9" type="ORF">H9964_05390</name>
</gene>